<dbReference type="PANTHER" id="PTHR45870:SF2">
    <property type="entry name" value="TUBULIN MONOGLYCYLASE TTLL3"/>
    <property type="match status" value="1"/>
</dbReference>
<feature type="region of interest" description="Disordered" evidence="6">
    <location>
        <begin position="245"/>
        <end position="282"/>
    </location>
</feature>
<dbReference type="GO" id="GO:0005524">
    <property type="term" value="F:ATP binding"/>
    <property type="evidence" value="ECO:0007669"/>
    <property type="project" value="UniProtKB-KW"/>
</dbReference>
<evidence type="ECO:0000256" key="4">
    <source>
        <dbReference type="ARBA" id="ARBA00022741"/>
    </source>
</evidence>
<dbReference type="InterPro" id="IPR051437">
    <property type="entry name" value="TTLL_monoglycylase"/>
</dbReference>
<sequence length="1017" mass="114000">MEPPVYSIPPLEFAPAVPKPQEESSAEASKEGGGGGDVGSATASVVDVQQRQETAGSRASVARLPPLETSTPPPSNSAIPPSLEASPLPAAPDRDSRLDSLIASSRRASDAVQVPLPKQRKHLPGAVARRRLNAKSAPTSNEFPVSAVLIVEKKERGGRNRRKLAEKKNFYPVGGSNTAVTGEVDVPLIVPTPFSEPIQKRHEEEIKNILEKRKVELQKSMRLEEKAQKMREKLKKTVLTSMQKIKSGVEVGNQMKGGDESDGSDKKEGQGQSEGKKQGRDVSTMVARLAAPLRPAPPSTLLQQQQEIDERRKAIGTPRHRSTYQPRELEWQKFERKHGVNRDVTKVFVVDPTYQVVKQALLRRGWVENPDPLSPAYHLRWSNKCKDVDFSNMGKEQKLNHFPRNSEITTKVGLKRNLENLHWHESVNIDTFFPRCYDLQDPEEMEMFLSDYKLLAAIIVLTKGKSSPYFGQSRGGDVPSGNAEFEQWKWRMMLALLVVERAIKAMKGDLDDVYSPAPSVLDMSEWSLILGEKYPDIAPTRVPLRSEHLPCQKLPSSVGKALEAERRGVLRLSPSDIMTRVDEVLMQVPNVARQHAINGVSNAWIVKPAGKSRGRGIQCFASLGRIVDYTSVQSDHWLVQKYIETPLLGEPFRDGQMRKFDIRQWVLVTDWNPLTVFFYDENYFRFSTEPFDMSDMEDVYRHLTNNSILKEKDDIQSGGINVDDTMWSTDQFCQYLRRVRGTDDDYWTKHRPRMEAVTALALKSAKDVLPNQKESFEVFGFDFMIDETDGVWLIEINSSPAMAFSTSTTTRMCQNVLEDTIKVVVDLDEDMKKWRDVVNDADAFDAAKQEFHTRSGQWRLLYRDKAKVLTGGSPFCPSLACEGRQIVNSHTSTTTTLAQPGRMAVEGSREGSASRGEASSKRDVSTSSIPLPPSLKPAMAQFFQREKKVKTKKEKGGAGKGKKGEGGKDKNEEKVKSWQKLAVWIEEEDIVWSNTTARPSPHANPIHAVECIVPLSS</sequence>
<organism evidence="7">
    <name type="scientific">Palpitomonas bilix</name>
    <dbReference type="NCBI Taxonomy" id="652834"/>
    <lineage>
        <taxon>Eukaryota</taxon>
        <taxon>Eukaryota incertae sedis</taxon>
    </lineage>
</organism>
<reference evidence="7" key="1">
    <citation type="submission" date="2021-01" db="EMBL/GenBank/DDBJ databases">
        <authorList>
            <person name="Corre E."/>
            <person name="Pelletier E."/>
            <person name="Niang G."/>
            <person name="Scheremetjew M."/>
            <person name="Finn R."/>
            <person name="Kale V."/>
            <person name="Holt S."/>
            <person name="Cochrane G."/>
            <person name="Meng A."/>
            <person name="Brown T."/>
            <person name="Cohen L."/>
        </authorList>
    </citation>
    <scope>NUCLEOTIDE SEQUENCE</scope>
    <source>
        <strain evidence="7">NIES-2562</strain>
    </source>
</reference>
<dbReference type="InterPro" id="IPR004344">
    <property type="entry name" value="TTL/TTLL_fam"/>
</dbReference>
<feature type="compositionally biased region" description="Basic and acidic residues" evidence="6">
    <location>
        <begin position="954"/>
        <end position="975"/>
    </location>
</feature>
<feature type="region of interest" description="Disordered" evidence="6">
    <location>
        <begin position="891"/>
        <end position="975"/>
    </location>
</feature>
<evidence type="ECO:0000256" key="3">
    <source>
        <dbReference type="ARBA" id="ARBA00022598"/>
    </source>
</evidence>
<keyword evidence="4" id="KW-0547">Nucleotide-binding</keyword>
<feature type="compositionally biased region" description="Basic residues" evidence="6">
    <location>
        <begin position="118"/>
        <end position="127"/>
    </location>
</feature>
<feature type="region of interest" description="Disordered" evidence="6">
    <location>
        <begin position="1"/>
        <end position="127"/>
    </location>
</feature>
<evidence type="ECO:0000256" key="6">
    <source>
        <dbReference type="SAM" id="MobiDB-lite"/>
    </source>
</evidence>
<evidence type="ECO:0000256" key="1">
    <source>
        <dbReference type="ARBA" id="ARBA00004496"/>
    </source>
</evidence>
<dbReference type="Gene3D" id="3.30.470.20">
    <property type="entry name" value="ATP-grasp fold, B domain"/>
    <property type="match status" value="1"/>
</dbReference>
<feature type="compositionally biased region" description="Polar residues" evidence="6">
    <location>
        <begin position="47"/>
        <end position="57"/>
    </location>
</feature>
<name>A0A7S3D9Y0_9EUKA</name>
<dbReference type="SUPFAM" id="SSF56059">
    <property type="entry name" value="Glutathione synthetase ATP-binding domain-like"/>
    <property type="match status" value="1"/>
</dbReference>
<keyword evidence="5" id="KW-0067">ATP-binding</keyword>
<dbReference type="GO" id="GO:0015630">
    <property type="term" value="C:microtubule cytoskeleton"/>
    <property type="evidence" value="ECO:0007669"/>
    <property type="project" value="TreeGrafter"/>
</dbReference>
<gene>
    <name evidence="7" type="ORF">PBIL07802_LOCUS13288</name>
</gene>
<dbReference type="PANTHER" id="PTHR45870">
    <property type="entry name" value="TUBULIN MONOGLYCYLASE TTLL3"/>
    <property type="match status" value="1"/>
</dbReference>
<protein>
    <submittedName>
        <fullName evidence="7">Uncharacterized protein</fullName>
    </submittedName>
</protein>
<dbReference type="PROSITE" id="PS51221">
    <property type="entry name" value="TTL"/>
    <property type="match status" value="1"/>
</dbReference>
<keyword evidence="3" id="KW-0436">Ligase</keyword>
<feature type="compositionally biased region" description="Low complexity" evidence="6">
    <location>
        <begin position="77"/>
        <end position="88"/>
    </location>
</feature>
<accession>A0A7S3D9Y0</accession>
<dbReference type="EMBL" id="HBIB01020546">
    <property type="protein sequence ID" value="CAE0251081.1"/>
    <property type="molecule type" value="Transcribed_RNA"/>
</dbReference>
<comment type="subcellular location">
    <subcellularLocation>
        <location evidence="1">Cytoplasm</location>
    </subcellularLocation>
</comment>
<evidence type="ECO:0000256" key="5">
    <source>
        <dbReference type="ARBA" id="ARBA00022840"/>
    </source>
</evidence>
<keyword evidence="2" id="KW-0963">Cytoplasm</keyword>
<evidence type="ECO:0000313" key="7">
    <source>
        <dbReference type="EMBL" id="CAE0251081.1"/>
    </source>
</evidence>
<evidence type="ECO:0000256" key="2">
    <source>
        <dbReference type="ARBA" id="ARBA00022490"/>
    </source>
</evidence>
<dbReference type="AlphaFoldDB" id="A0A7S3D9Y0"/>
<proteinExistence type="predicted"/>
<dbReference type="GO" id="GO:0005737">
    <property type="term" value="C:cytoplasm"/>
    <property type="evidence" value="ECO:0007669"/>
    <property type="project" value="UniProtKB-SubCell"/>
</dbReference>
<dbReference type="Pfam" id="PF03133">
    <property type="entry name" value="TTL"/>
    <property type="match status" value="1"/>
</dbReference>
<feature type="compositionally biased region" description="Basic and acidic residues" evidence="6">
    <location>
        <begin position="257"/>
        <end position="280"/>
    </location>
</feature>
<dbReference type="GO" id="GO:0070736">
    <property type="term" value="F:protein-glycine ligase activity, initiating"/>
    <property type="evidence" value="ECO:0007669"/>
    <property type="project" value="TreeGrafter"/>
</dbReference>